<evidence type="ECO:0000256" key="2">
    <source>
        <dbReference type="ARBA" id="ARBA00022692"/>
    </source>
</evidence>
<evidence type="ECO:0000256" key="5">
    <source>
        <dbReference type="SAM" id="Phobius"/>
    </source>
</evidence>
<keyword evidence="3 5" id="KW-1133">Transmembrane helix</keyword>
<feature type="chain" id="PRO_5026998859" evidence="6">
    <location>
        <begin position="20"/>
        <end position="141"/>
    </location>
</feature>
<dbReference type="InterPro" id="IPR005178">
    <property type="entry name" value="Ostalpha/TMEM184C"/>
</dbReference>
<dbReference type="GO" id="GO:0016020">
    <property type="term" value="C:membrane"/>
    <property type="evidence" value="ECO:0007669"/>
    <property type="project" value="UniProtKB-SubCell"/>
</dbReference>
<dbReference type="EMBL" id="CAADRP010001818">
    <property type="protein sequence ID" value="VFU53709.1"/>
    <property type="molecule type" value="Genomic_DNA"/>
</dbReference>
<evidence type="ECO:0000256" key="1">
    <source>
        <dbReference type="ARBA" id="ARBA00004141"/>
    </source>
</evidence>
<keyword evidence="4 5" id="KW-0472">Membrane</keyword>
<name>A0A6N2MLL8_SALVM</name>
<proteinExistence type="predicted"/>
<evidence type="ECO:0000256" key="4">
    <source>
        <dbReference type="ARBA" id="ARBA00023136"/>
    </source>
</evidence>
<accession>A0A6N2MLL8</accession>
<reference evidence="7" key="1">
    <citation type="submission" date="2019-03" db="EMBL/GenBank/DDBJ databases">
        <authorList>
            <person name="Mank J."/>
            <person name="Almeida P."/>
        </authorList>
    </citation>
    <scope>NUCLEOTIDE SEQUENCE</scope>
    <source>
        <strain evidence="7">78183</strain>
    </source>
</reference>
<feature type="transmembrane region" description="Helical" evidence="5">
    <location>
        <begin position="74"/>
        <end position="96"/>
    </location>
</feature>
<organism evidence="7">
    <name type="scientific">Salix viminalis</name>
    <name type="common">Common osier</name>
    <name type="synonym">Basket willow</name>
    <dbReference type="NCBI Taxonomy" id="40686"/>
    <lineage>
        <taxon>Eukaryota</taxon>
        <taxon>Viridiplantae</taxon>
        <taxon>Streptophyta</taxon>
        <taxon>Embryophyta</taxon>
        <taxon>Tracheophyta</taxon>
        <taxon>Spermatophyta</taxon>
        <taxon>Magnoliopsida</taxon>
        <taxon>eudicotyledons</taxon>
        <taxon>Gunneridae</taxon>
        <taxon>Pentapetalae</taxon>
        <taxon>rosids</taxon>
        <taxon>fabids</taxon>
        <taxon>Malpighiales</taxon>
        <taxon>Salicaceae</taxon>
        <taxon>Saliceae</taxon>
        <taxon>Salix</taxon>
    </lineage>
</organism>
<dbReference type="Pfam" id="PF03619">
    <property type="entry name" value="Solute_trans_a"/>
    <property type="match status" value="1"/>
</dbReference>
<evidence type="ECO:0000256" key="6">
    <source>
        <dbReference type="SAM" id="SignalP"/>
    </source>
</evidence>
<feature type="transmembrane region" description="Helical" evidence="5">
    <location>
        <begin position="43"/>
        <end position="62"/>
    </location>
</feature>
<dbReference type="PANTHER" id="PTHR23423">
    <property type="entry name" value="ORGANIC SOLUTE TRANSPORTER-RELATED"/>
    <property type="match status" value="1"/>
</dbReference>
<keyword evidence="2 5" id="KW-0812">Transmembrane</keyword>
<protein>
    <submittedName>
        <fullName evidence="7">Uncharacterized protein</fullName>
    </submittedName>
</protein>
<sequence length="141" mass="16019">MEWRGACCSLFLLFKLAESKSGSGKVWALKLGAENVVNVSWPIFIASIFVLIALVLSMYLIFEHLAAYNQPEEQKFLIGLILMVPVYSLESFLSLLDSSAAFNCEAIRDCYEAFALYCFERYLIACLVERKIRLNSWKVSP</sequence>
<evidence type="ECO:0000256" key="3">
    <source>
        <dbReference type="ARBA" id="ARBA00022989"/>
    </source>
</evidence>
<feature type="signal peptide" evidence="6">
    <location>
        <begin position="1"/>
        <end position="19"/>
    </location>
</feature>
<comment type="subcellular location">
    <subcellularLocation>
        <location evidence="1">Membrane</location>
        <topology evidence="1">Multi-pass membrane protein</topology>
    </subcellularLocation>
</comment>
<gene>
    <name evidence="7" type="ORF">SVIM_LOCUS373234</name>
</gene>
<dbReference type="AlphaFoldDB" id="A0A6N2MLL8"/>
<evidence type="ECO:0000313" key="7">
    <source>
        <dbReference type="EMBL" id="VFU53709.1"/>
    </source>
</evidence>
<keyword evidence="6" id="KW-0732">Signal</keyword>